<gene>
    <name evidence="2" type="ORF">GGE06_001140</name>
</gene>
<sequence length="61" mass="6209">MAKALRRAAFQVDTGGACPRSARPGGTAPARPGPARSRPYPAAPGAYVPKLHTLPSASRAV</sequence>
<feature type="compositionally biased region" description="Low complexity" evidence="1">
    <location>
        <begin position="19"/>
        <end position="47"/>
    </location>
</feature>
<feature type="region of interest" description="Disordered" evidence="1">
    <location>
        <begin position="1"/>
        <end position="61"/>
    </location>
</feature>
<keyword evidence="3" id="KW-1185">Reference proteome</keyword>
<comment type="caution">
    <text evidence="2">The sequence shown here is derived from an EMBL/GenBank/DDBJ whole genome shotgun (WGS) entry which is preliminary data.</text>
</comment>
<reference evidence="2 3" key="1">
    <citation type="submission" date="2020-08" db="EMBL/GenBank/DDBJ databases">
        <title>Genomic Encyclopedia of Type Strains, Phase III (KMG-III): the genomes of soil and plant-associated and newly described type strains.</title>
        <authorList>
            <person name="Whitman W."/>
        </authorList>
    </citation>
    <scope>NUCLEOTIDE SEQUENCE [LARGE SCALE GENOMIC DNA]</scope>
    <source>
        <strain evidence="2 3">SFB5A</strain>
    </source>
</reference>
<proteinExistence type="predicted"/>
<organism evidence="2 3">
    <name type="scientific">Streptomyces nymphaeiformis</name>
    <dbReference type="NCBI Taxonomy" id="2663842"/>
    <lineage>
        <taxon>Bacteria</taxon>
        <taxon>Bacillati</taxon>
        <taxon>Actinomycetota</taxon>
        <taxon>Actinomycetes</taxon>
        <taxon>Kitasatosporales</taxon>
        <taxon>Streptomycetaceae</taxon>
        <taxon>Streptomyces</taxon>
    </lineage>
</organism>
<protein>
    <submittedName>
        <fullName evidence="2">Uncharacterized protein</fullName>
    </submittedName>
</protein>
<evidence type="ECO:0000256" key="1">
    <source>
        <dbReference type="SAM" id="MobiDB-lite"/>
    </source>
</evidence>
<dbReference type="Proteomes" id="UP000582643">
    <property type="component" value="Unassembled WGS sequence"/>
</dbReference>
<name>A0A7W7X9V1_9ACTN</name>
<evidence type="ECO:0000313" key="3">
    <source>
        <dbReference type="Proteomes" id="UP000582643"/>
    </source>
</evidence>
<dbReference type="EMBL" id="JACHJY010000001">
    <property type="protein sequence ID" value="MBB4980252.1"/>
    <property type="molecule type" value="Genomic_DNA"/>
</dbReference>
<accession>A0A7W7X9V1</accession>
<evidence type="ECO:0000313" key="2">
    <source>
        <dbReference type="EMBL" id="MBB4980252.1"/>
    </source>
</evidence>
<dbReference type="AlphaFoldDB" id="A0A7W7X9V1"/>